<proteinExistence type="predicted"/>
<name>A0A0M3J762_ANISI</name>
<accession>A0A0M3J762</accession>
<protein>
    <submittedName>
        <fullName evidence="1">Defensin-like protein</fullName>
    </submittedName>
</protein>
<sequence length="143" mass="15484">LFFLGPSGIDPYNNLNYPSSSSYNNLNYPSSTSYNNINYPPSTTLSSSAGLNFPRSRFGSMTMGNYPYGGGMYGPDSMSANIANLLNDKDNFQVNGCGFDATRNRCFDSLNLCKGGCRDFGVGVAHDCRCIPYAILALLGYKS</sequence>
<reference evidence="1" key="1">
    <citation type="submission" date="2017-02" db="UniProtKB">
        <authorList>
            <consortium name="WormBaseParasite"/>
        </authorList>
    </citation>
    <scope>IDENTIFICATION</scope>
</reference>
<dbReference type="WBParaSite" id="ASIM_0000340501-mRNA-1">
    <property type="protein sequence ID" value="ASIM_0000340501-mRNA-1"/>
    <property type="gene ID" value="ASIM_0000340501"/>
</dbReference>
<evidence type="ECO:0000313" key="1">
    <source>
        <dbReference type="WBParaSite" id="ASIM_0000340501-mRNA-1"/>
    </source>
</evidence>
<dbReference type="AlphaFoldDB" id="A0A0M3J762"/>
<organism evidence="1">
    <name type="scientific">Anisakis simplex</name>
    <name type="common">Herring worm</name>
    <dbReference type="NCBI Taxonomy" id="6269"/>
    <lineage>
        <taxon>Eukaryota</taxon>
        <taxon>Metazoa</taxon>
        <taxon>Ecdysozoa</taxon>
        <taxon>Nematoda</taxon>
        <taxon>Chromadorea</taxon>
        <taxon>Rhabditida</taxon>
        <taxon>Spirurina</taxon>
        <taxon>Ascaridomorpha</taxon>
        <taxon>Ascaridoidea</taxon>
        <taxon>Anisakidae</taxon>
        <taxon>Anisakis</taxon>
        <taxon>Anisakis simplex complex</taxon>
    </lineage>
</organism>